<dbReference type="AlphaFoldDB" id="A0A7J7GSD1"/>
<comment type="caution">
    <text evidence="2">The sequence shown here is derived from an EMBL/GenBank/DDBJ whole genome shotgun (WGS) entry which is preliminary data.</text>
</comment>
<gene>
    <name evidence="2" type="ORF">HYC85_020727</name>
</gene>
<evidence type="ECO:0000256" key="1">
    <source>
        <dbReference type="SAM" id="MobiDB-lite"/>
    </source>
</evidence>
<sequence>MEKRNSAKPANPCPTKNVRMQKNKKKMEKTAEIKQPLLQQEVKLHKETE</sequence>
<name>A0A7J7GSD1_CAMSI</name>
<dbReference type="EMBL" id="JACBKZ010000009">
    <property type="protein sequence ID" value="KAF5943085.1"/>
    <property type="molecule type" value="Genomic_DNA"/>
</dbReference>
<keyword evidence="3" id="KW-1185">Reference proteome</keyword>
<evidence type="ECO:0000313" key="2">
    <source>
        <dbReference type="EMBL" id="KAF5943085.1"/>
    </source>
</evidence>
<dbReference type="Proteomes" id="UP000593564">
    <property type="component" value="Unassembled WGS sequence"/>
</dbReference>
<proteinExistence type="predicted"/>
<evidence type="ECO:0000313" key="3">
    <source>
        <dbReference type="Proteomes" id="UP000593564"/>
    </source>
</evidence>
<protein>
    <submittedName>
        <fullName evidence="2">Uncharacterized protein</fullName>
    </submittedName>
</protein>
<reference evidence="3" key="1">
    <citation type="journal article" date="2020" name="Nat. Commun.">
        <title>Genome assembly of wild tea tree DASZ reveals pedigree and selection history of tea varieties.</title>
        <authorList>
            <person name="Zhang W."/>
            <person name="Zhang Y."/>
            <person name="Qiu H."/>
            <person name="Guo Y."/>
            <person name="Wan H."/>
            <person name="Zhang X."/>
            <person name="Scossa F."/>
            <person name="Alseekh S."/>
            <person name="Zhang Q."/>
            <person name="Wang P."/>
            <person name="Xu L."/>
            <person name="Schmidt M.H."/>
            <person name="Jia X."/>
            <person name="Li D."/>
            <person name="Zhu A."/>
            <person name="Guo F."/>
            <person name="Chen W."/>
            <person name="Ni D."/>
            <person name="Usadel B."/>
            <person name="Fernie A.R."/>
            <person name="Wen W."/>
        </authorList>
    </citation>
    <scope>NUCLEOTIDE SEQUENCE [LARGE SCALE GENOMIC DNA]</scope>
    <source>
        <strain evidence="3">cv. G240</strain>
    </source>
</reference>
<organism evidence="2 3">
    <name type="scientific">Camellia sinensis</name>
    <name type="common">Tea plant</name>
    <name type="synonym">Thea sinensis</name>
    <dbReference type="NCBI Taxonomy" id="4442"/>
    <lineage>
        <taxon>Eukaryota</taxon>
        <taxon>Viridiplantae</taxon>
        <taxon>Streptophyta</taxon>
        <taxon>Embryophyta</taxon>
        <taxon>Tracheophyta</taxon>
        <taxon>Spermatophyta</taxon>
        <taxon>Magnoliopsida</taxon>
        <taxon>eudicotyledons</taxon>
        <taxon>Gunneridae</taxon>
        <taxon>Pentapetalae</taxon>
        <taxon>asterids</taxon>
        <taxon>Ericales</taxon>
        <taxon>Theaceae</taxon>
        <taxon>Camellia</taxon>
    </lineage>
</organism>
<reference evidence="2 3" key="2">
    <citation type="submission" date="2020-07" db="EMBL/GenBank/DDBJ databases">
        <title>Genome assembly of wild tea tree DASZ reveals pedigree and selection history of tea varieties.</title>
        <authorList>
            <person name="Zhang W."/>
        </authorList>
    </citation>
    <scope>NUCLEOTIDE SEQUENCE [LARGE SCALE GENOMIC DNA]</scope>
    <source>
        <strain evidence="3">cv. G240</strain>
        <tissue evidence="2">Leaf</tissue>
    </source>
</reference>
<accession>A0A7J7GSD1</accession>
<feature type="region of interest" description="Disordered" evidence="1">
    <location>
        <begin position="1"/>
        <end position="30"/>
    </location>
</feature>